<dbReference type="AlphaFoldDB" id="A0AAD7WAD7"/>
<feature type="compositionally biased region" description="Acidic residues" evidence="3">
    <location>
        <begin position="135"/>
        <end position="144"/>
    </location>
</feature>
<keyword evidence="1" id="KW-0479">Metal-binding</keyword>
<feature type="domain" description="CCHC-type" evidence="4">
    <location>
        <begin position="461"/>
        <end position="476"/>
    </location>
</feature>
<keyword evidence="1" id="KW-0863">Zinc-finger</keyword>
<proteinExistence type="predicted"/>
<dbReference type="InterPro" id="IPR008042">
    <property type="entry name" value="Retrotrans_Pao"/>
</dbReference>
<evidence type="ECO:0000313" key="5">
    <source>
        <dbReference type="EMBL" id="KAJ8389325.1"/>
    </source>
</evidence>
<feature type="region of interest" description="Disordered" evidence="3">
    <location>
        <begin position="127"/>
        <end position="149"/>
    </location>
</feature>
<sequence length="1074" mass="122326">MADDDSADLTAEKSSHKRAPKPTEKAMEEKLHRLIGARRGKLGHLTNKMKEVEIHKQDESNLDQVHCILYDFLKMYGEFNDLNEEVIAILPEEEASADQRNWFEPKSAPIKDFVLSTKNWIARVQERFKERPPNDDEEEDDGIQPDDSASRVLVPSSVVVSTTSSARRKAEAERAVLLARAASLKEKQALELEEARLKAKKEQLELDTAIAESDAKIKVLEEYEGTQDGMNDYYKSRGSKTSKTGSRGASKVSRKPVLPHPRSERDSYEVIKHQNRITEMLVTQQNLSYLPKRDIPVFQGDPLTYRSFIRAFDHAIDSKAENSRDKLYYLEQFTSGEPQQLVRSCEHMAPDKGYQEARTLLQRHYGDELKVANAYIEKALKWTPIKSEDGKALNAYALFLIGCRNTMEDIEFMDEMDNPTNMRVVISKLPYKKDHTLEVCRNIGEQQAKDRIEFLKTRGLCFGCLTQGHLSKDCRKRMTCQECSQRHPSILHVNKEDSVQSKKSEDHYTEEKSISSALVSLEQETCGRTGAGDECILAIVPVRIKSKKSEKTVETYAFMDPGSSATFCTEALMRQLNIRGRKTEILLRTMGQEKPVHSYILPDLEVCGLETRDYIDLPKVFTHRDIPVKKENIPWQEDVKRWPYLKEVQIPRLEAEIGLLIGTNAPRAMEPWRVINSEGDGPYAVKTTLGWVVNGPVKREDGSKSADGDRSSYTANRISIANIEELLIQQYNTDFPERSCEDRTEMSQEDHQFMRSVSKSAELVDGHYCIGLPLRSETANMPNNRCMAEQRAVGLKRKLSKNPDLHEDYKDFMTGIIEKGYAVKVPKEQLSREDGQDHAVALARDLRALCSSGGFCLTKWVSNSRVVLSSIPEEERATEVKDLDLSHNQLPMERALGIQWCTESDTFQFKMQPQDKPVTRRGILSVVSSIYDPLGFLAPFVLPVKLLLRDLCREKRGWDEEIRDGRAQIWRKWLADLEQLSSFHVERSIKLTGFGPTKTAQLHHFSDASENGYSTVTYILLTNTQGKKHVSFLMVKSRVAPLKQVTIPRMELTAAVVTVKVDKMMKQELQVPLE</sequence>
<dbReference type="EMBL" id="JAINUG010000184">
    <property type="protein sequence ID" value="KAJ8389325.1"/>
    <property type="molecule type" value="Genomic_DNA"/>
</dbReference>
<keyword evidence="6" id="KW-1185">Reference proteome</keyword>
<dbReference type="PROSITE" id="PS50158">
    <property type="entry name" value="ZF_CCHC"/>
    <property type="match status" value="1"/>
</dbReference>
<feature type="region of interest" description="Disordered" evidence="3">
    <location>
        <begin position="228"/>
        <end position="266"/>
    </location>
</feature>
<evidence type="ECO:0000256" key="1">
    <source>
        <dbReference type="PROSITE-ProRule" id="PRU00047"/>
    </source>
</evidence>
<dbReference type="InterPro" id="IPR001878">
    <property type="entry name" value="Znf_CCHC"/>
</dbReference>
<name>A0AAD7WAD7_9TELE</name>
<feature type="coiled-coil region" evidence="2">
    <location>
        <begin position="167"/>
        <end position="212"/>
    </location>
</feature>
<keyword evidence="2" id="KW-0175">Coiled coil</keyword>
<dbReference type="Proteomes" id="UP001221898">
    <property type="component" value="Unassembled WGS sequence"/>
</dbReference>
<keyword evidence="1" id="KW-0862">Zinc</keyword>
<evidence type="ECO:0000256" key="2">
    <source>
        <dbReference type="SAM" id="Coils"/>
    </source>
</evidence>
<dbReference type="PANTHER" id="PTHR47331:SF3">
    <property type="match status" value="1"/>
</dbReference>
<feature type="compositionally biased region" description="Low complexity" evidence="3">
    <location>
        <begin position="239"/>
        <end position="251"/>
    </location>
</feature>
<accession>A0AAD7WAD7</accession>
<comment type="caution">
    <text evidence="5">The sequence shown here is derived from an EMBL/GenBank/DDBJ whole genome shotgun (WGS) entry which is preliminary data.</text>
</comment>
<evidence type="ECO:0000313" key="6">
    <source>
        <dbReference type="Proteomes" id="UP001221898"/>
    </source>
</evidence>
<dbReference type="PANTHER" id="PTHR47331">
    <property type="entry name" value="PHD-TYPE DOMAIN-CONTAINING PROTEIN"/>
    <property type="match status" value="1"/>
</dbReference>
<reference evidence="5" key="1">
    <citation type="journal article" date="2023" name="Science">
        <title>Genome structures resolve the early diversification of teleost fishes.</title>
        <authorList>
            <person name="Parey E."/>
            <person name="Louis A."/>
            <person name="Montfort J."/>
            <person name="Bouchez O."/>
            <person name="Roques C."/>
            <person name="Iampietro C."/>
            <person name="Lluch J."/>
            <person name="Castinel A."/>
            <person name="Donnadieu C."/>
            <person name="Desvignes T."/>
            <person name="Floi Bucao C."/>
            <person name="Jouanno E."/>
            <person name="Wen M."/>
            <person name="Mejri S."/>
            <person name="Dirks R."/>
            <person name="Jansen H."/>
            <person name="Henkel C."/>
            <person name="Chen W.J."/>
            <person name="Zahm M."/>
            <person name="Cabau C."/>
            <person name="Klopp C."/>
            <person name="Thompson A.W."/>
            <person name="Robinson-Rechavi M."/>
            <person name="Braasch I."/>
            <person name="Lecointre G."/>
            <person name="Bobe J."/>
            <person name="Postlethwait J.H."/>
            <person name="Berthelot C."/>
            <person name="Roest Crollius H."/>
            <person name="Guiguen Y."/>
        </authorList>
    </citation>
    <scope>NUCLEOTIDE SEQUENCE</scope>
    <source>
        <strain evidence="5">NC1722</strain>
    </source>
</reference>
<organism evidence="5 6">
    <name type="scientific">Aldrovandia affinis</name>
    <dbReference type="NCBI Taxonomy" id="143900"/>
    <lineage>
        <taxon>Eukaryota</taxon>
        <taxon>Metazoa</taxon>
        <taxon>Chordata</taxon>
        <taxon>Craniata</taxon>
        <taxon>Vertebrata</taxon>
        <taxon>Euteleostomi</taxon>
        <taxon>Actinopterygii</taxon>
        <taxon>Neopterygii</taxon>
        <taxon>Teleostei</taxon>
        <taxon>Notacanthiformes</taxon>
        <taxon>Halosauridae</taxon>
        <taxon>Aldrovandia</taxon>
    </lineage>
</organism>
<evidence type="ECO:0000259" key="4">
    <source>
        <dbReference type="PROSITE" id="PS50158"/>
    </source>
</evidence>
<feature type="region of interest" description="Disordered" evidence="3">
    <location>
        <begin position="1"/>
        <end position="27"/>
    </location>
</feature>
<gene>
    <name evidence="5" type="ORF">AAFF_G00121900</name>
</gene>
<dbReference type="GO" id="GO:0003676">
    <property type="term" value="F:nucleic acid binding"/>
    <property type="evidence" value="ECO:0007669"/>
    <property type="project" value="InterPro"/>
</dbReference>
<dbReference type="Pfam" id="PF05380">
    <property type="entry name" value="Peptidase_A17"/>
    <property type="match status" value="1"/>
</dbReference>
<evidence type="ECO:0000256" key="3">
    <source>
        <dbReference type="SAM" id="MobiDB-lite"/>
    </source>
</evidence>
<dbReference type="GO" id="GO:0008270">
    <property type="term" value="F:zinc ion binding"/>
    <property type="evidence" value="ECO:0007669"/>
    <property type="project" value="UniProtKB-KW"/>
</dbReference>
<protein>
    <recommendedName>
        <fullName evidence="4">CCHC-type domain-containing protein</fullName>
    </recommendedName>
</protein>